<dbReference type="AlphaFoldDB" id="A0A0E9QE47"/>
<reference evidence="2" key="1">
    <citation type="submission" date="2014-11" db="EMBL/GenBank/DDBJ databases">
        <authorList>
            <person name="Amaro Gonzalez C."/>
        </authorList>
    </citation>
    <scope>NUCLEOTIDE SEQUENCE</scope>
</reference>
<protein>
    <submittedName>
        <fullName evidence="2">Uncharacterized protein</fullName>
    </submittedName>
</protein>
<sequence length="23" mass="2358">MCDRGGHTGQTASTSAGVHKLDQ</sequence>
<feature type="region of interest" description="Disordered" evidence="1">
    <location>
        <begin position="1"/>
        <end position="23"/>
    </location>
</feature>
<reference evidence="2" key="2">
    <citation type="journal article" date="2015" name="Fish Shellfish Immunol.">
        <title>Early steps in the European eel (Anguilla anguilla)-Vibrio vulnificus interaction in the gills: Role of the RtxA13 toxin.</title>
        <authorList>
            <person name="Callol A."/>
            <person name="Pajuelo D."/>
            <person name="Ebbesson L."/>
            <person name="Teles M."/>
            <person name="MacKenzie S."/>
            <person name="Amaro C."/>
        </authorList>
    </citation>
    <scope>NUCLEOTIDE SEQUENCE</scope>
</reference>
<proteinExistence type="predicted"/>
<name>A0A0E9QE47_ANGAN</name>
<organism evidence="2">
    <name type="scientific">Anguilla anguilla</name>
    <name type="common">European freshwater eel</name>
    <name type="synonym">Muraena anguilla</name>
    <dbReference type="NCBI Taxonomy" id="7936"/>
    <lineage>
        <taxon>Eukaryota</taxon>
        <taxon>Metazoa</taxon>
        <taxon>Chordata</taxon>
        <taxon>Craniata</taxon>
        <taxon>Vertebrata</taxon>
        <taxon>Euteleostomi</taxon>
        <taxon>Actinopterygii</taxon>
        <taxon>Neopterygii</taxon>
        <taxon>Teleostei</taxon>
        <taxon>Anguilliformes</taxon>
        <taxon>Anguillidae</taxon>
        <taxon>Anguilla</taxon>
    </lineage>
</organism>
<accession>A0A0E9QE47</accession>
<evidence type="ECO:0000256" key="1">
    <source>
        <dbReference type="SAM" id="MobiDB-lite"/>
    </source>
</evidence>
<evidence type="ECO:0000313" key="2">
    <source>
        <dbReference type="EMBL" id="JAH15156.1"/>
    </source>
</evidence>
<dbReference type="EMBL" id="GBXM01093421">
    <property type="protein sequence ID" value="JAH15156.1"/>
    <property type="molecule type" value="Transcribed_RNA"/>
</dbReference>